<accession>A0A367ZL13</accession>
<dbReference type="InterPro" id="IPR003594">
    <property type="entry name" value="HATPase_dom"/>
</dbReference>
<evidence type="ECO:0000313" key="3">
    <source>
        <dbReference type="EMBL" id="RCK78537.1"/>
    </source>
</evidence>
<dbReference type="PANTHER" id="PTHR35526:SF3">
    <property type="entry name" value="ANTI-SIGMA-F FACTOR RSBW"/>
    <property type="match status" value="1"/>
</dbReference>
<dbReference type="CDD" id="cd16936">
    <property type="entry name" value="HATPase_RsbW-like"/>
    <property type="match status" value="1"/>
</dbReference>
<keyword evidence="1" id="KW-0723">Serine/threonine-protein kinase</keyword>
<organism evidence="3 4">
    <name type="scientific">Candidatus Ozemobacter sibiricus</name>
    <dbReference type="NCBI Taxonomy" id="2268124"/>
    <lineage>
        <taxon>Bacteria</taxon>
        <taxon>Candidatus Ozemobacteria</taxon>
        <taxon>Candidatus Ozemobacterales</taxon>
        <taxon>Candidatus Ozemobacteraceae</taxon>
        <taxon>Candidatus Ozemobacter</taxon>
    </lineage>
</organism>
<name>A0A367ZL13_9BACT</name>
<dbReference type="PANTHER" id="PTHR35526">
    <property type="entry name" value="ANTI-SIGMA-F FACTOR RSBW-RELATED"/>
    <property type="match status" value="1"/>
</dbReference>
<comment type="caution">
    <text evidence="3">The sequence shown here is derived from an EMBL/GenBank/DDBJ whole genome shotgun (WGS) entry which is preliminary data.</text>
</comment>
<dbReference type="Gene3D" id="3.30.565.10">
    <property type="entry name" value="Histidine kinase-like ATPase, C-terminal domain"/>
    <property type="match status" value="1"/>
</dbReference>
<protein>
    <recommendedName>
        <fullName evidence="2">Histidine kinase/HSP90-like ATPase domain-containing protein</fullName>
    </recommendedName>
</protein>
<dbReference type="SUPFAM" id="SSF55874">
    <property type="entry name" value="ATPase domain of HSP90 chaperone/DNA topoisomerase II/histidine kinase"/>
    <property type="match status" value="1"/>
</dbReference>
<dbReference type="InterPro" id="IPR036890">
    <property type="entry name" value="HATPase_C_sf"/>
</dbReference>
<dbReference type="GO" id="GO:0004674">
    <property type="term" value="F:protein serine/threonine kinase activity"/>
    <property type="evidence" value="ECO:0007669"/>
    <property type="project" value="UniProtKB-KW"/>
</dbReference>
<evidence type="ECO:0000256" key="1">
    <source>
        <dbReference type="ARBA" id="ARBA00022527"/>
    </source>
</evidence>
<dbReference type="Proteomes" id="UP000252355">
    <property type="component" value="Unassembled WGS sequence"/>
</dbReference>
<feature type="domain" description="Histidine kinase/HSP90-like ATPase" evidence="2">
    <location>
        <begin position="22"/>
        <end position="145"/>
    </location>
</feature>
<dbReference type="Pfam" id="PF13581">
    <property type="entry name" value="HATPase_c_2"/>
    <property type="match status" value="1"/>
</dbReference>
<evidence type="ECO:0000259" key="2">
    <source>
        <dbReference type="Pfam" id="PF13581"/>
    </source>
</evidence>
<dbReference type="EMBL" id="QOQW01000022">
    <property type="protein sequence ID" value="RCK78537.1"/>
    <property type="molecule type" value="Genomic_DNA"/>
</dbReference>
<proteinExistence type="predicted"/>
<sequence>MANVTFCNATRRYTFDHVMTVPSHVREIGRVRDFLADQLEKQGYSAKTRMNICLCLEEALTNAIEHGSLRGQPAVEVGLTINNKVCIVQVVDFGGYTFNPEYFEKLAEVKTWGHGGRGIFLIKNLMDEVYYFFHPNERTAIVMIKNKG</sequence>
<evidence type="ECO:0000313" key="4">
    <source>
        <dbReference type="Proteomes" id="UP000252355"/>
    </source>
</evidence>
<reference evidence="3 4" key="1">
    <citation type="submission" date="2018-05" db="EMBL/GenBank/DDBJ databases">
        <title>A metagenomic window into the 2 km-deep terrestrial subsurface aquifer revealed taxonomically and functionally diverse microbial community comprising novel uncultured bacterial lineages.</title>
        <authorList>
            <person name="Kadnikov V.V."/>
            <person name="Mardanov A.V."/>
            <person name="Beletsky A.V."/>
            <person name="Banks D."/>
            <person name="Pimenov N.V."/>
            <person name="Frank Y.A."/>
            <person name="Karnachuk O.V."/>
            <person name="Ravin N.V."/>
        </authorList>
    </citation>
    <scope>NUCLEOTIDE SEQUENCE [LARGE SCALE GENOMIC DNA]</scope>
    <source>
        <strain evidence="3">BY5</strain>
    </source>
</reference>
<dbReference type="AlphaFoldDB" id="A0A367ZL13"/>
<keyword evidence="1" id="KW-0808">Transferase</keyword>
<keyword evidence="1" id="KW-0418">Kinase</keyword>
<dbReference type="InterPro" id="IPR050267">
    <property type="entry name" value="Anti-sigma-factor_SerPK"/>
</dbReference>
<gene>
    <name evidence="3" type="ORF">OZSIB_1457</name>
</gene>